<comment type="caution">
    <text evidence="1">The sequence shown here is derived from an EMBL/GenBank/DDBJ whole genome shotgun (WGS) entry which is preliminary data.</text>
</comment>
<reference evidence="1" key="2">
    <citation type="submission" date="2023-06" db="EMBL/GenBank/DDBJ databases">
        <authorList>
            <person name="Ma L."/>
            <person name="Liu K.-W."/>
            <person name="Li Z."/>
            <person name="Hsiao Y.-Y."/>
            <person name="Qi Y."/>
            <person name="Fu T."/>
            <person name="Tang G."/>
            <person name="Zhang D."/>
            <person name="Sun W.-H."/>
            <person name="Liu D.-K."/>
            <person name="Li Y."/>
            <person name="Chen G.-Z."/>
            <person name="Liu X.-D."/>
            <person name="Liao X.-Y."/>
            <person name="Jiang Y.-T."/>
            <person name="Yu X."/>
            <person name="Hao Y."/>
            <person name="Huang J."/>
            <person name="Zhao X.-W."/>
            <person name="Ke S."/>
            <person name="Chen Y.-Y."/>
            <person name="Wu W.-L."/>
            <person name="Hsu J.-L."/>
            <person name="Lin Y.-F."/>
            <person name="Huang M.-D."/>
            <person name="Li C.-Y."/>
            <person name="Huang L."/>
            <person name="Wang Z.-W."/>
            <person name="Zhao X."/>
            <person name="Zhong W.-Y."/>
            <person name="Peng D.-H."/>
            <person name="Ahmad S."/>
            <person name="Lan S."/>
            <person name="Zhang J.-S."/>
            <person name="Tsai W.-C."/>
            <person name="Van De Peer Y."/>
            <person name="Liu Z.-J."/>
        </authorList>
    </citation>
    <scope>NUCLEOTIDE SEQUENCE</scope>
    <source>
        <strain evidence="1">CP</strain>
        <tissue evidence="1">Leaves</tissue>
    </source>
</reference>
<keyword evidence="2" id="KW-1185">Reference proteome</keyword>
<reference evidence="1" key="1">
    <citation type="journal article" date="2023" name="Nat. Commun.">
        <title>Diploid and tetraploid genomes of Acorus and the evolution of monocots.</title>
        <authorList>
            <person name="Ma L."/>
            <person name="Liu K.W."/>
            <person name="Li Z."/>
            <person name="Hsiao Y.Y."/>
            <person name="Qi Y."/>
            <person name="Fu T."/>
            <person name="Tang G.D."/>
            <person name="Zhang D."/>
            <person name="Sun W.H."/>
            <person name="Liu D.K."/>
            <person name="Li Y."/>
            <person name="Chen G.Z."/>
            <person name="Liu X.D."/>
            <person name="Liao X.Y."/>
            <person name="Jiang Y.T."/>
            <person name="Yu X."/>
            <person name="Hao Y."/>
            <person name="Huang J."/>
            <person name="Zhao X.W."/>
            <person name="Ke S."/>
            <person name="Chen Y.Y."/>
            <person name="Wu W.L."/>
            <person name="Hsu J.L."/>
            <person name="Lin Y.F."/>
            <person name="Huang M.D."/>
            <person name="Li C.Y."/>
            <person name="Huang L."/>
            <person name="Wang Z.W."/>
            <person name="Zhao X."/>
            <person name="Zhong W.Y."/>
            <person name="Peng D.H."/>
            <person name="Ahmad S."/>
            <person name="Lan S."/>
            <person name="Zhang J.S."/>
            <person name="Tsai W.C."/>
            <person name="Van de Peer Y."/>
            <person name="Liu Z.J."/>
        </authorList>
    </citation>
    <scope>NUCLEOTIDE SEQUENCE</scope>
    <source>
        <strain evidence="1">CP</strain>
    </source>
</reference>
<protein>
    <submittedName>
        <fullName evidence="1">Uncharacterized protein</fullName>
    </submittedName>
</protein>
<sequence length="107" mass="12193">MHSTTPSTPSVPLTSHLPLFQIKEKKTLFIQTKNQNKKPSSQPPLISPFSLDAVAVAVAPQSRRRHRRLPHPSATCHTWDDRGTKPVNLHAIFFFLVFVYYDEEALM</sequence>
<dbReference type="Proteomes" id="UP001180020">
    <property type="component" value="Unassembled WGS sequence"/>
</dbReference>
<gene>
    <name evidence="1" type="ORF">QJS10_CPB22g01213</name>
</gene>
<name>A0AAV9C2S0_ACOCL</name>
<evidence type="ECO:0000313" key="1">
    <source>
        <dbReference type="EMBL" id="KAK1283010.1"/>
    </source>
</evidence>
<evidence type="ECO:0000313" key="2">
    <source>
        <dbReference type="Proteomes" id="UP001180020"/>
    </source>
</evidence>
<dbReference type="AlphaFoldDB" id="A0AAV9C2S0"/>
<accession>A0AAV9C2S0</accession>
<organism evidence="1 2">
    <name type="scientific">Acorus calamus</name>
    <name type="common">Sweet flag</name>
    <dbReference type="NCBI Taxonomy" id="4465"/>
    <lineage>
        <taxon>Eukaryota</taxon>
        <taxon>Viridiplantae</taxon>
        <taxon>Streptophyta</taxon>
        <taxon>Embryophyta</taxon>
        <taxon>Tracheophyta</taxon>
        <taxon>Spermatophyta</taxon>
        <taxon>Magnoliopsida</taxon>
        <taxon>Liliopsida</taxon>
        <taxon>Acoraceae</taxon>
        <taxon>Acorus</taxon>
    </lineage>
</organism>
<proteinExistence type="predicted"/>
<dbReference type="EMBL" id="JAUJYO010000022">
    <property type="protein sequence ID" value="KAK1283010.1"/>
    <property type="molecule type" value="Genomic_DNA"/>
</dbReference>